<dbReference type="GO" id="GO:0046314">
    <property type="term" value="P:phosphocreatine biosynthetic process"/>
    <property type="evidence" value="ECO:0007669"/>
    <property type="project" value="InterPro"/>
</dbReference>
<dbReference type="EMBL" id="DXBS01000017">
    <property type="protein sequence ID" value="HIZ23999.1"/>
    <property type="molecule type" value="Genomic_DNA"/>
</dbReference>
<keyword evidence="1 5" id="KW-0808">Transferase</keyword>
<dbReference type="InterPro" id="IPR022415">
    <property type="entry name" value="ATP-guanido_PTrfase_AS"/>
</dbReference>
<evidence type="ECO:0000256" key="3">
    <source>
        <dbReference type="ARBA" id="ARBA00022777"/>
    </source>
</evidence>
<dbReference type="GO" id="GO:0004111">
    <property type="term" value="F:creatine kinase activity"/>
    <property type="evidence" value="ECO:0007669"/>
    <property type="project" value="InterPro"/>
</dbReference>
<reference evidence="8" key="1">
    <citation type="journal article" date="2021" name="PeerJ">
        <title>Extensive microbial diversity within the chicken gut microbiome revealed by metagenomics and culture.</title>
        <authorList>
            <person name="Gilroy R."/>
            <person name="Ravi A."/>
            <person name="Getino M."/>
            <person name="Pursley I."/>
            <person name="Horton D.L."/>
            <person name="Alikhan N.F."/>
            <person name="Baker D."/>
            <person name="Gharbi K."/>
            <person name="Hall N."/>
            <person name="Watson M."/>
            <person name="Adriaenssens E.M."/>
            <person name="Foster-Nyarko E."/>
            <person name="Jarju S."/>
            <person name="Secka A."/>
            <person name="Antonio M."/>
            <person name="Oren A."/>
            <person name="Chaudhuri R.R."/>
            <person name="La Ragione R."/>
            <person name="Hildebrand F."/>
            <person name="Pallen M.J."/>
        </authorList>
    </citation>
    <scope>NUCLEOTIDE SEQUENCE</scope>
    <source>
        <strain evidence="8">CHK33-5263</strain>
    </source>
</reference>
<gene>
    <name evidence="8" type="ORF">H9812_00770</name>
</gene>
<sequence>MNTICESFESVAVSTRMRLARNFADFPFPGRLMRDAHAEEQAQEIERLVSASLAKVDSFTLYEMRNLSDERANLLVERNLISRDLLRHRPIASALVSDDQIISIMLNEEDHVREQYFMQGFDLAKAYERIMGLDDVISESIPFAYDEELGYLTACPTNLGTGLRASVMLFLPALSRRGVLARRLLPALTSKGLTVRGAMGEGSGAEGDLFQVSNERTLGVSEEEILSFVEQAIASVVEMELLERARMKAEGGVTLKDRVSRAHGILTHCCVLDEHEFVRRVADLKLGLALGYFQDDEPEDRAQDWTEEHMWELDELAVAMRPAGINRLNGALLTKEAQDIYRAEYVGKAVLGMRLELV</sequence>
<evidence type="ECO:0000256" key="2">
    <source>
        <dbReference type="ARBA" id="ARBA00022741"/>
    </source>
</evidence>
<evidence type="ECO:0000256" key="5">
    <source>
        <dbReference type="PROSITE-ProRule" id="PRU00843"/>
    </source>
</evidence>
<name>A0A9D2IUW1_9FIRM</name>
<keyword evidence="2 5" id="KW-0547">Nucleotide-binding</keyword>
<accession>A0A9D2IUW1</accession>
<evidence type="ECO:0000313" key="8">
    <source>
        <dbReference type="EMBL" id="HIZ23999.1"/>
    </source>
</evidence>
<organism evidence="8 9">
    <name type="scientific">Candidatus Gallimonas intestinigallinarum</name>
    <dbReference type="NCBI Taxonomy" id="2838604"/>
    <lineage>
        <taxon>Bacteria</taxon>
        <taxon>Bacillati</taxon>
        <taxon>Bacillota</taxon>
        <taxon>Clostridia</taxon>
        <taxon>Candidatus Gallimonas</taxon>
    </lineage>
</organism>
<dbReference type="CDD" id="cd07930">
    <property type="entry name" value="bacterial_phosphagen_kinase"/>
    <property type="match status" value="1"/>
</dbReference>
<feature type="binding site" evidence="5">
    <location>
        <begin position="164"/>
        <end position="168"/>
    </location>
    <ligand>
        <name>ATP</name>
        <dbReference type="ChEBI" id="CHEBI:30616"/>
    </ligand>
</feature>
<dbReference type="InterPro" id="IPR014746">
    <property type="entry name" value="Gln_synth/guanido_kin_cat_dom"/>
</dbReference>
<dbReference type="PANTHER" id="PTHR11547:SF38">
    <property type="entry name" value="ARGININE KINASE 1-RELATED"/>
    <property type="match status" value="1"/>
</dbReference>
<proteinExistence type="inferred from homology"/>
<dbReference type="PROSITE" id="PS00112">
    <property type="entry name" value="PHOSPHAGEN_KINASE"/>
    <property type="match status" value="1"/>
</dbReference>
<dbReference type="GO" id="GO:0005524">
    <property type="term" value="F:ATP binding"/>
    <property type="evidence" value="ECO:0007669"/>
    <property type="project" value="UniProtKB-UniRule"/>
</dbReference>
<dbReference type="PROSITE" id="PS51510">
    <property type="entry name" value="PHOSPHAGEN_KINASE_C"/>
    <property type="match status" value="1"/>
</dbReference>
<evidence type="ECO:0000256" key="6">
    <source>
        <dbReference type="RuleBase" id="RU000505"/>
    </source>
</evidence>
<keyword evidence="3 5" id="KW-0418">Kinase</keyword>
<dbReference type="InterPro" id="IPR023660">
    <property type="entry name" value="Arg_Kinase"/>
</dbReference>
<evidence type="ECO:0000313" key="9">
    <source>
        <dbReference type="Proteomes" id="UP000824044"/>
    </source>
</evidence>
<dbReference type="AlphaFoldDB" id="A0A9D2IUW1"/>
<feature type="binding site" evidence="5">
    <location>
        <position position="113"/>
    </location>
    <ligand>
        <name>ATP</name>
        <dbReference type="ChEBI" id="CHEBI:30616"/>
    </ligand>
</feature>
<comment type="caution">
    <text evidence="5">Lacks conserved residue(s) required for the propagation of feature annotation.</text>
</comment>
<comment type="caution">
    <text evidence="8">The sequence shown here is derived from an EMBL/GenBank/DDBJ whole genome shotgun (WGS) entry which is preliminary data.</text>
</comment>
<dbReference type="PANTHER" id="PTHR11547">
    <property type="entry name" value="ARGININE OR CREATINE KINASE"/>
    <property type="match status" value="1"/>
</dbReference>
<comment type="similarity">
    <text evidence="5 6">Belongs to the ATP:guanido phosphotransferase family.</text>
</comment>
<dbReference type="Pfam" id="PF00217">
    <property type="entry name" value="ATP-gua_Ptrans"/>
    <property type="match status" value="1"/>
</dbReference>
<protein>
    <recommendedName>
        <fullName evidence="7">Phosphagen kinase C-terminal domain-containing protein</fullName>
    </recommendedName>
</protein>
<feature type="binding site" evidence="5">
    <location>
        <begin position="196"/>
        <end position="201"/>
    </location>
    <ligand>
        <name>ATP</name>
        <dbReference type="ChEBI" id="CHEBI:30616"/>
    </ligand>
</feature>
<dbReference type="Proteomes" id="UP000824044">
    <property type="component" value="Unassembled WGS sequence"/>
</dbReference>
<evidence type="ECO:0000259" key="7">
    <source>
        <dbReference type="PROSITE" id="PS51510"/>
    </source>
</evidence>
<dbReference type="InterPro" id="IPR000749">
    <property type="entry name" value="ATP-guanido_PTrfase"/>
</dbReference>
<reference evidence="8" key="2">
    <citation type="submission" date="2021-04" db="EMBL/GenBank/DDBJ databases">
        <authorList>
            <person name="Gilroy R."/>
        </authorList>
    </citation>
    <scope>NUCLEOTIDE SEQUENCE</scope>
    <source>
        <strain evidence="8">CHK33-5263</strain>
    </source>
</reference>
<dbReference type="SUPFAM" id="SSF55931">
    <property type="entry name" value="Glutamine synthetase/guanido kinase"/>
    <property type="match status" value="1"/>
</dbReference>
<dbReference type="InterPro" id="IPR022414">
    <property type="entry name" value="ATP-guanido_PTrfase_cat"/>
</dbReference>
<evidence type="ECO:0000256" key="4">
    <source>
        <dbReference type="ARBA" id="ARBA00022840"/>
    </source>
</evidence>
<feature type="binding site" evidence="5">
    <location>
        <begin position="14"/>
        <end position="18"/>
    </location>
    <ligand>
        <name>ATP</name>
        <dbReference type="ChEBI" id="CHEBI:30616"/>
    </ligand>
</feature>
<dbReference type="Gene3D" id="3.30.590.10">
    <property type="entry name" value="Glutamine synthetase/guanido kinase, catalytic domain"/>
    <property type="match status" value="1"/>
</dbReference>
<dbReference type="GO" id="GO:0005615">
    <property type="term" value="C:extracellular space"/>
    <property type="evidence" value="ECO:0007669"/>
    <property type="project" value="TreeGrafter"/>
</dbReference>
<feature type="domain" description="Phosphagen kinase C-terminal" evidence="7">
    <location>
        <begin position="11"/>
        <end position="243"/>
    </location>
</feature>
<evidence type="ECO:0000256" key="1">
    <source>
        <dbReference type="ARBA" id="ARBA00022679"/>
    </source>
</evidence>
<keyword evidence="4 5" id="KW-0067">ATP-binding</keyword>